<feature type="domain" description="Pyrrolo-quinoline quinone repeat" evidence="2">
    <location>
        <begin position="255"/>
        <end position="361"/>
    </location>
</feature>
<dbReference type="RefSeq" id="WP_056934000.1">
    <property type="nucleotide sequence ID" value="NZ_CP013050.1"/>
</dbReference>
<name>A0A0S1XC24_THEBA</name>
<dbReference type="InterPro" id="IPR011047">
    <property type="entry name" value="Quinoprotein_ADH-like_sf"/>
</dbReference>
<dbReference type="PATRIC" id="fig|55802.8.peg.1399"/>
<evidence type="ECO:0000259" key="2">
    <source>
        <dbReference type="Pfam" id="PF13360"/>
    </source>
</evidence>
<keyword evidence="1" id="KW-0472">Membrane</keyword>
<evidence type="ECO:0000313" key="4">
    <source>
        <dbReference type="Proteomes" id="UP000066042"/>
    </source>
</evidence>
<keyword evidence="1" id="KW-1133">Transmembrane helix</keyword>
<dbReference type="InterPro" id="IPR015943">
    <property type="entry name" value="WD40/YVTN_repeat-like_dom_sf"/>
</dbReference>
<dbReference type="STRING" id="55802.TBCH5v1_1421"/>
<dbReference type="Gene3D" id="2.130.10.10">
    <property type="entry name" value="YVTN repeat-like/Quinoprotein amine dehydrogenase"/>
    <property type="match status" value="1"/>
</dbReference>
<dbReference type="Proteomes" id="UP000066042">
    <property type="component" value="Chromosome"/>
</dbReference>
<dbReference type="InterPro" id="IPR018391">
    <property type="entry name" value="PQQ_b-propeller_rpt"/>
</dbReference>
<evidence type="ECO:0000256" key="1">
    <source>
        <dbReference type="SAM" id="Phobius"/>
    </source>
</evidence>
<dbReference type="EMBL" id="CP013050">
    <property type="protein sequence ID" value="ALM75338.1"/>
    <property type="molecule type" value="Genomic_DNA"/>
</dbReference>
<dbReference type="GeneID" id="26136667"/>
<reference evidence="3 4" key="1">
    <citation type="journal article" date="2016" name="Genome Announc.">
        <title>Complete genome sequence of the hyperthermophilic and piezophilic archaeon Thermococcus barophilus Ch5, capable of growth at the expense of hydrogenogenesis from carbon monoxide and formate.</title>
        <authorList>
            <person name="Oger P."/>
            <person name="Sokolova T.G."/>
            <person name="Kozhevnikova D.A."/>
            <person name="Taranov E.A."/>
            <person name="Vannier P."/>
            <person name="Lee H.S."/>
            <person name="Kwon K.K."/>
            <person name="Kang S.G."/>
            <person name="Lee J.H."/>
            <person name="Bonch-Osmolovskaya E.A."/>
            <person name="Lebedinsky A.V."/>
        </authorList>
    </citation>
    <scope>NUCLEOTIDE SEQUENCE [LARGE SCALE GENOMIC DNA]</scope>
    <source>
        <strain evidence="4">Ch5</strain>
    </source>
</reference>
<keyword evidence="1" id="KW-0812">Transmembrane</keyword>
<accession>A0A0S1XC24</accession>
<feature type="transmembrane region" description="Helical" evidence="1">
    <location>
        <begin position="404"/>
        <end position="422"/>
    </location>
</feature>
<proteinExistence type="predicted"/>
<sequence length="428" mass="47076">MKRATVWYLFLLALISGFTIAGDVNWVLWKGQICQDIQYQKSIESVAILGDRIYVGCSYRQIVNSNGMIGIYYLGETAAYFTNGTLLWQNSSGYVVKIVPFENGNVLVGNLGGFLTFDKDGRIISRNLTKNKLYDFTIYRDIIYAVDGDLFMEKGTVTYVGHLYSGKVENGKVALNGWILNFTQMPSRVRIGNSTIYIGFGVPSGYSGSHQFGAVYGISPSGKIKWEVNIGHWIRDMEIYNGKAIAGTGYGDFFGNIYMIDSSGNILWNVSLFYVEDVETTENGIYVGGINSRGGALASIDPASGKVLWQQEFPYRVKVVKYSNGILLVGTGKFETKQENSTSVVYSYGALYAVDPHTGRIIGELMDTGYIRSIAVYDNIAVIGTGSSSFYVIDISKIKAKTSLKITVIAVVAVIIILAVILRGKSKP</sequence>
<gene>
    <name evidence="3" type="ORF">TBCH5v1_1421</name>
</gene>
<protein>
    <recommendedName>
        <fullName evidence="2">Pyrrolo-quinoline quinone repeat domain-containing protein</fullName>
    </recommendedName>
</protein>
<dbReference type="Pfam" id="PF13360">
    <property type="entry name" value="PQQ_2"/>
    <property type="match status" value="1"/>
</dbReference>
<evidence type="ECO:0000313" key="3">
    <source>
        <dbReference type="EMBL" id="ALM75338.1"/>
    </source>
</evidence>
<dbReference type="SMART" id="SM00564">
    <property type="entry name" value="PQQ"/>
    <property type="match status" value="5"/>
</dbReference>
<dbReference type="InterPro" id="IPR002372">
    <property type="entry name" value="PQQ_rpt_dom"/>
</dbReference>
<dbReference type="SUPFAM" id="SSF50998">
    <property type="entry name" value="Quinoprotein alcohol dehydrogenase-like"/>
    <property type="match status" value="1"/>
</dbReference>
<organism evidence="3 4">
    <name type="scientific">Thermococcus barophilus</name>
    <dbReference type="NCBI Taxonomy" id="55802"/>
    <lineage>
        <taxon>Archaea</taxon>
        <taxon>Methanobacteriati</taxon>
        <taxon>Methanobacteriota</taxon>
        <taxon>Thermococci</taxon>
        <taxon>Thermococcales</taxon>
        <taxon>Thermococcaceae</taxon>
        <taxon>Thermococcus</taxon>
    </lineage>
</organism>
<dbReference type="AlphaFoldDB" id="A0A0S1XC24"/>